<evidence type="ECO:0000313" key="2">
    <source>
        <dbReference type="Proteomes" id="UP001215280"/>
    </source>
</evidence>
<sequence>MLFKLRQSLLTCAPLVIEIGCARFTPDSLLGWSHATAKACNGRRRNPYSRKWMGIRVPTVSSLECQGGVLPSTLSPVGDNAAVCGVHESRMFWVLVLSF</sequence>
<accession>A0AAD7N7E8</accession>
<protein>
    <submittedName>
        <fullName evidence="1">Uncharacterized protein</fullName>
    </submittedName>
</protein>
<name>A0AAD7N7E8_9AGAR</name>
<comment type="caution">
    <text evidence="1">The sequence shown here is derived from an EMBL/GenBank/DDBJ whole genome shotgun (WGS) entry which is preliminary data.</text>
</comment>
<organism evidence="1 2">
    <name type="scientific">Mycena maculata</name>
    <dbReference type="NCBI Taxonomy" id="230809"/>
    <lineage>
        <taxon>Eukaryota</taxon>
        <taxon>Fungi</taxon>
        <taxon>Dikarya</taxon>
        <taxon>Basidiomycota</taxon>
        <taxon>Agaricomycotina</taxon>
        <taxon>Agaricomycetes</taxon>
        <taxon>Agaricomycetidae</taxon>
        <taxon>Agaricales</taxon>
        <taxon>Marasmiineae</taxon>
        <taxon>Mycenaceae</taxon>
        <taxon>Mycena</taxon>
    </lineage>
</organism>
<dbReference type="AlphaFoldDB" id="A0AAD7N7E8"/>
<dbReference type="EMBL" id="JARJLG010000089">
    <property type="protein sequence ID" value="KAJ7748502.1"/>
    <property type="molecule type" value="Genomic_DNA"/>
</dbReference>
<evidence type="ECO:0000313" key="1">
    <source>
        <dbReference type="EMBL" id="KAJ7748502.1"/>
    </source>
</evidence>
<keyword evidence="2" id="KW-1185">Reference proteome</keyword>
<reference evidence="1" key="1">
    <citation type="submission" date="2023-03" db="EMBL/GenBank/DDBJ databases">
        <title>Massive genome expansion in bonnet fungi (Mycena s.s.) driven by repeated elements and novel gene families across ecological guilds.</title>
        <authorList>
            <consortium name="Lawrence Berkeley National Laboratory"/>
            <person name="Harder C.B."/>
            <person name="Miyauchi S."/>
            <person name="Viragh M."/>
            <person name="Kuo A."/>
            <person name="Thoen E."/>
            <person name="Andreopoulos B."/>
            <person name="Lu D."/>
            <person name="Skrede I."/>
            <person name="Drula E."/>
            <person name="Henrissat B."/>
            <person name="Morin E."/>
            <person name="Kohler A."/>
            <person name="Barry K."/>
            <person name="LaButti K."/>
            <person name="Morin E."/>
            <person name="Salamov A."/>
            <person name="Lipzen A."/>
            <person name="Mereny Z."/>
            <person name="Hegedus B."/>
            <person name="Baldrian P."/>
            <person name="Stursova M."/>
            <person name="Weitz H."/>
            <person name="Taylor A."/>
            <person name="Grigoriev I.V."/>
            <person name="Nagy L.G."/>
            <person name="Martin F."/>
            <person name="Kauserud H."/>
        </authorList>
    </citation>
    <scope>NUCLEOTIDE SEQUENCE</scope>
    <source>
        <strain evidence="1">CBHHK188m</strain>
    </source>
</reference>
<proteinExistence type="predicted"/>
<gene>
    <name evidence="1" type="ORF">DFH07DRAFT_829942</name>
</gene>
<dbReference type="Proteomes" id="UP001215280">
    <property type="component" value="Unassembled WGS sequence"/>
</dbReference>